<feature type="compositionally biased region" description="Basic and acidic residues" evidence="1">
    <location>
        <begin position="177"/>
        <end position="198"/>
    </location>
</feature>
<keyword evidence="2 4" id="KW-0812">Transmembrane</keyword>
<feature type="compositionally biased region" description="Low complexity" evidence="1">
    <location>
        <begin position="82"/>
        <end position="93"/>
    </location>
</feature>
<reference evidence="4" key="1">
    <citation type="submission" date="2025-08" db="UniProtKB">
        <authorList>
            <consortium name="RefSeq"/>
        </authorList>
    </citation>
    <scope>IDENTIFICATION</scope>
</reference>
<dbReference type="Pfam" id="PF15724">
    <property type="entry name" value="TMEM119"/>
    <property type="match status" value="1"/>
</dbReference>
<gene>
    <name evidence="4" type="primary">TMEM119</name>
</gene>
<sequence>MYRLQNHRKPSDVAFPSQARPAVGFCAVLPHSRESRMSLTGKMATKMSLFLVVVILIKTSASVSILKPALEDNGGSGDGEGASSVTPPVSPASGLDPTSVEDLEGTSVNGTSTSLTLLDGIVDFFQTYMLLIIVVGSLVFIFLFIICAAVILQQKHKASAYYPSSFPKKKYVDENDKSGGAKAFHEVPEKPADCRQEEPVDSSKQLQADILAAAQNLKSPAKAITANGESVRIAQDGPAQEPAEGVKSKEQGEEEEKGAPKEQGGIREVAVPETEASASPDSVDGEVRGGGDGCSSSADGPQAEETKMPPTEDSVEKPVSEASPTQAPDPEEGETGAPPPPEGSQEAQP</sequence>
<evidence type="ECO:0000256" key="1">
    <source>
        <dbReference type="SAM" id="MobiDB-lite"/>
    </source>
</evidence>
<dbReference type="PANTHER" id="PTHR28645:SF1">
    <property type="entry name" value="TRANSMEMBRANE PROTEIN 119"/>
    <property type="match status" value="1"/>
</dbReference>
<evidence type="ECO:0000313" key="3">
    <source>
        <dbReference type="Proteomes" id="UP001652642"/>
    </source>
</evidence>
<dbReference type="PANTHER" id="PTHR28645">
    <property type="entry name" value="TRANSMEMBRANE PROTEIN 119"/>
    <property type="match status" value="1"/>
</dbReference>
<name>A0ABM5F1P5_9SAUR</name>
<feature type="transmembrane region" description="Helical" evidence="2">
    <location>
        <begin position="47"/>
        <end position="66"/>
    </location>
</feature>
<evidence type="ECO:0000256" key="2">
    <source>
        <dbReference type="SAM" id="Phobius"/>
    </source>
</evidence>
<feature type="region of interest" description="Disordered" evidence="1">
    <location>
        <begin position="233"/>
        <end position="349"/>
    </location>
</feature>
<keyword evidence="3" id="KW-1185">Reference proteome</keyword>
<proteinExistence type="predicted"/>
<dbReference type="InterPro" id="IPR031453">
    <property type="entry name" value="TMEM119"/>
</dbReference>
<dbReference type="Proteomes" id="UP001652642">
    <property type="component" value="Chromosome 14"/>
</dbReference>
<feature type="region of interest" description="Disordered" evidence="1">
    <location>
        <begin position="73"/>
        <end position="107"/>
    </location>
</feature>
<dbReference type="RefSeq" id="XP_072839318.1">
    <property type="nucleotide sequence ID" value="XM_072983217.1"/>
</dbReference>
<keyword evidence="2" id="KW-0472">Membrane</keyword>
<keyword evidence="2" id="KW-1133">Transmembrane helix</keyword>
<organism evidence="3 4">
    <name type="scientific">Pogona vitticeps</name>
    <name type="common">central bearded dragon</name>
    <dbReference type="NCBI Taxonomy" id="103695"/>
    <lineage>
        <taxon>Eukaryota</taxon>
        <taxon>Metazoa</taxon>
        <taxon>Chordata</taxon>
        <taxon>Craniata</taxon>
        <taxon>Vertebrata</taxon>
        <taxon>Euteleostomi</taxon>
        <taxon>Lepidosauria</taxon>
        <taxon>Squamata</taxon>
        <taxon>Bifurcata</taxon>
        <taxon>Unidentata</taxon>
        <taxon>Episquamata</taxon>
        <taxon>Toxicofera</taxon>
        <taxon>Iguania</taxon>
        <taxon>Acrodonta</taxon>
        <taxon>Agamidae</taxon>
        <taxon>Amphibolurinae</taxon>
        <taxon>Pogona</taxon>
    </lineage>
</organism>
<feature type="region of interest" description="Disordered" evidence="1">
    <location>
        <begin position="177"/>
        <end position="203"/>
    </location>
</feature>
<evidence type="ECO:0000313" key="4">
    <source>
        <dbReference type="RefSeq" id="XP_072839318.1"/>
    </source>
</evidence>
<protein>
    <submittedName>
        <fullName evidence="4">Transmembrane protein 119 isoform X2</fullName>
    </submittedName>
</protein>
<accession>A0ABM5F1P5</accession>
<feature type="transmembrane region" description="Helical" evidence="2">
    <location>
        <begin position="128"/>
        <end position="152"/>
    </location>
</feature>
<dbReference type="GeneID" id="110083461"/>